<evidence type="ECO:0000256" key="5">
    <source>
        <dbReference type="ARBA" id="ARBA00023239"/>
    </source>
</evidence>
<dbReference type="InterPro" id="IPR041581">
    <property type="entry name" value="Glyoxalase_6"/>
</dbReference>
<comment type="catalytic activity">
    <reaction evidence="1">
        <text>(4aS,6R)-4a-hydroxy-L-erythro-5,6,7,8-tetrahydrobiopterin = (6R)-L-erythro-6,7-dihydrobiopterin + H2O</text>
        <dbReference type="Rhea" id="RHEA:11920"/>
        <dbReference type="ChEBI" id="CHEBI:15377"/>
        <dbReference type="ChEBI" id="CHEBI:15642"/>
        <dbReference type="ChEBI" id="CHEBI:43120"/>
        <dbReference type="EC" id="4.2.1.96"/>
    </reaction>
</comment>
<protein>
    <recommendedName>
        <fullName evidence="4">Putative pterin-4-alpha-carbinolamine dehydratase</fullName>
        <ecNumber evidence="3">4.2.1.96</ecNumber>
    </recommendedName>
</protein>
<evidence type="ECO:0000259" key="6">
    <source>
        <dbReference type="Pfam" id="PF18029"/>
    </source>
</evidence>
<name>A0ABV9DB41_9MICO</name>
<comment type="caution">
    <text evidence="7">The sequence shown here is derived from an EMBL/GenBank/DDBJ whole genome shotgun (WGS) entry which is preliminary data.</text>
</comment>
<dbReference type="EC" id="4.2.1.96" evidence="3"/>
<dbReference type="Gene3D" id="3.30.1360.20">
    <property type="entry name" value="Transcriptional coactivator/pterin dehydratase"/>
    <property type="match status" value="1"/>
</dbReference>
<dbReference type="RefSeq" id="WP_122825444.1">
    <property type="nucleotide sequence ID" value="NZ_CP033325.1"/>
</dbReference>
<dbReference type="SUPFAM" id="SSF54593">
    <property type="entry name" value="Glyoxalase/Bleomycin resistance protein/Dihydroxybiphenyl dioxygenase"/>
    <property type="match status" value="1"/>
</dbReference>
<dbReference type="PANTHER" id="PTHR35908:SF1">
    <property type="entry name" value="CONSERVED PROTEIN"/>
    <property type="match status" value="1"/>
</dbReference>
<accession>A0ABV9DB41</accession>
<dbReference type="CDD" id="cd00488">
    <property type="entry name" value="PCD_DCoH"/>
    <property type="match status" value="1"/>
</dbReference>
<dbReference type="InterPro" id="IPR029068">
    <property type="entry name" value="Glyas_Bleomycin-R_OHBP_Dase"/>
</dbReference>
<evidence type="ECO:0000256" key="4">
    <source>
        <dbReference type="ARBA" id="ARBA00021735"/>
    </source>
</evidence>
<keyword evidence="8" id="KW-1185">Reference proteome</keyword>
<evidence type="ECO:0000256" key="2">
    <source>
        <dbReference type="ARBA" id="ARBA00006472"/>
    </source>
</evidence>
<gene>
    <name evidence="7" type="ORF">ACFO3F_10060</name>
</gene>
<proteinExistence type="inferred from homology"/>
<dbReference type="Pfam" id="PF01329">
    <property type="entry name" value="Pterin_4a"/>
    <property type="match status" value="1"/>
</dbReference>
<dbReference type="InterPro" id="IPR036428">
    <property type="entry name" value="PCD_sf"/>
</dbReference>
<keyword evidence="5" id="KW-0456">Lyase</keyword>
<dbReference type="SUPFAM" id="SSF55248">
    <property type="entry name" value="PCD-like"/>
    <property type="match status" value="1"/>
</dbReference>
<organism evidence="7 8">
    <name type="scientific">Georgenia faecalis</name>
    <dbReference type="NCBI Taxonomy" id="2483799"/>
    <lineage>
        <taxon>Bacteria</taxon>
        <taxon>Bacillati</taxon>
        <taxon>Actinomycetota</taxon>
        <taxon>Actinomycetes</taxon>
        <taxon>Micrococcales</taxon>
        <taxon>Bogoriellaceae</taxon>
        <taxon>Georgenia</taxon>
    </lineage>
</organism>
<evidence type="ECO:0000256" key="3">
    <source>
        <dbReference type="ARBA" id="ARBA00013252"/>
    </source>
</evidence>
<comment type="similarity">
    <text evidence="2">Belongs to the pterin-4-alpha-carbinolamine dehydratase family.</text>
</comment>
<dbReference type="Pfam" id="PF18029">
    <property type="entry name" value="Glyoxalase_6"/>
    <property type="match status" value="1"/>
</dbReference>
<feature type="domain" description="Glyoxalase-like" evidence="6">
    <location>
        <begin position="114"/>
        <end position="222"/>
    </location>
</feature>
<sequence>MSNELELQELTAGEAQEREGLADWRVLRGRLHATFRTGSMVRGAELVERVVAAAEALDHHPDIDLRYFRVHLVLVTHRNGSLTEADVALARHISAIAAELGIPAAPAEPLEVDIAIDALDIPAVLPFWQAVLGYRPVSEVGPGGEPDALEHRSALGPYVWFQQMDAPRPQRNRIHLDVEVPHDQAEARVAAALAAGGRLLTDRWAPSYWVLADPEGNEACICTWQGRDTAAQSPD</sequence>
<dbReference type="InterPro" id="IPR001533">
    <property type="entry name" value="Pterin_deHydtase"/>
</dbReference>
<dbReference type="PANTHER" id="PTHR35908">
    <property type="entry name" value="HYPOTHETICAL FUSION PROTEIN"/>
    <property type="match status" value="1"/>
</dbReference>
<dbReference type="Proteomes" id="UP001595955">
    <property type="component" value="Unassembled WGS sequence"/>
</dbReference>
<reference evidence="8" key="1">
    <citation type="journal article" date="2019" name="Int. J. Syst. Evol. Microbiol.">
        <title>The Global Catalogue of Microorganisms (GCM) 10K type strain sequencing project: providing services to taxonomists for standard genome sequencing and annotation.</title>
        <authorList>
            <consortium name="The Broad Institute Genomics Platform"/>
            <consortium name="The Broad Institute Genome Sequencing Center for Infectious Disease"/>
            <person name="Wu L."/>
            <person name="Ma J."/>
        </authorList>
    </citation>
    <scope>NUCLEOTIDE SEQUENCE [LARGE SCALE GENOMIC DNA]</scope>
    <source>
        <strain evidence="8">JCM 3369</strain>
    </source>
</reference>
<dbReference type="EMBL" id="JBHSGF010000006">
    <property type="protein sequence ID" value="MFC4555591.1"/>
    <property type="molecule type" value="Genomic_DNA"/>
</dbReference>
<dbReference type="Gene3D" id="3.10.180.10">
    <property type="entry name" value="2,3-Dihydroxybiphenyl 1,2-Dioxygenase, domain 1"/>
    <property type="match status" value="1"/>
</dbReference>
<evidence type="ECO:0000313" key="8">
    <source>
        <dbReference type="Proteomes" id="UP001595955"/>
    </source>
</evidence>
<evidence type="ECO:0000256" key="1">
    <source>
        <dbReference type="ARBA" id="ARBA00001554"/>
    </source>
</evidence>
<evidence type="ECO:0000313" key="7">
    <source>
        <dbReference type="EMBL" id="MFC4555591.1"/>
    </source>
</evidence>